<dbReference type="PATRIC" id="fig|36861.3.peg.2983"/>
<protein>
    <submittedName>
        <fullName evidence="3">Chemotaxis protein CheY</fullName>
    </submittedName>
</protein>
<comment type="caution">
    <text evidence="3">The sequence shown here is derived from an EMBL/GenBank/DDBJ whole genome shotgun (WGS) entry which is preliminary data.</text>
</comment>
<dbReference type="Pfam" id="PF00072">
    <property type="entry name" value="Response_reg"/>
    <property type="match status" value="1"/>
</dbReference>
<accession>A0A106BHK6</accession>
<sequence length="146" mass="16073">MSDKLILVVEDNPDHLELTVLTLEEHGVMAEIAVARDGAQALDYLFGRGSHAGRDTQRQPSFILLDMKLPKLSGLDVLRSVRSNPLTALVPVVMLTSSSEQSDIVACYQSGVNGFVRKPVDFADFTKKLDRLQAYWLDVNESIAAT</sequence>
<dbReference type="InterPro" id="IPR001789">
    <property type="entry name" value="Sig_transdc_resp-reg_receiver"/>
</dbReference>
<proteinExistence type="predicted"/>
<evidence type="ECO:0000259" key="2">
    <source>
        <dbReference type="PROSITE" id="PS50110"/>
    </source>
</evidence>
<feature type="domain" description="Response regulatory" evidence="2">
    <location>
        <begin position="5"/>
        <end position="133"/>
    </location>
</feature>
<dbReference type="Gene3D" id="3.40.50.2300">
    <property type="match status" value="1"/>
</dbReference>
<dbReference type="PROSITE" id="PS50110">
    <property type="entry name" value="RESPONSE_REGULATORY"/>
    <property type="match status" value="1"/>
</dbReference>
<reference evidence="3 4" key="1">
    <citation type="journal article" date="2015" name="Appl. Environ. Microbiol.">
        <title>Aerobic and Anaerobic Thiosulfate Oxidation by a Cold-Adapted, Subglacial Chemoautotroph.</title>
        <authorList>
            <person name="Harrold Z.R."/>
            <person name="Skidmore M.L."/>
            <person name="Hamilton T.L."/>
            <person name="Desch L."/>
            <person name="Amada K."/>
            <person name="van Gelder W."/>
            <person name="Glover K."/>
            <person name="Roden E.E."/>
            <person name="Boyd E.S."/>
        </authorList>
    </citation>
    <scope>NUCLEOTIDE SEQUENCE [LARGE SCALE GENOMIC DNA]</scope>
    <source>
        <strain evidence="3 4">RG</strain>
    </source>
</reference>
<dbReference type="RefSeq" id="WP_059759018.1">
    <property type="nucleotide sequence ID" value="NZ_LDUG01000054.1"/>
</dbReference>
<dbReference type="PANTHER" id="PTHR44520:SF1">
    <property type="entry name" value="TWO-COMPONENT SYSTEM REGULATORY PROTEIN"/>
    <property type="match status" value="1"/>
</dbReference>
<gene>
    <name evidence="3" type="ORF">ABW22_15630</name>
</gene>
<dbReference type="Proteomes" id="UP000064243">
    <property type="component" value="Unassembled WGS sequence"/>
</dbReference>
<evidence type="ECO:0000313" key="3">
    <source>
        <dbReference type="EMBL" id="KVW92677.1"/>
    </source>
</evidence>
<dbReference type="GO" id="GO:0000160">
    <property type="term" value="P:phosphorelay signal transduction system"/>
    <property type="evidence" value="ECO:0007669"/>
    <property type="project" value="InterPro"/>
</dbReference>
<dbReference type="InterPro" id="IPR011006">
    <property type="entry name" value="CheY-like_superfamily"/>
</dbReference>
<dbReference type="CDD" id="cd17557">
    <property type="entry name" value="REC_Rcp-like"/>
    <property type="match status" value="1"/>
</dbReference>
<dbReference type="SMART" id="SM00448">
    <property type="entry name" value="REC"/>
    <property type="match status" value="1"/>
</dbReference>
<dbReference type="AlphaFoldDB" id="A0A106BHK6"/>
<dbReference type="SUPFAM" id="SSF52172">
    <property type="entry name" value="CheY-like"/>
    <property type="match status" value="1"/>
</dbReference>
<name>A0A106BHK6_THIDE</name>
<dbReference type="PANTHER" id="PTHR44520">
    <property type="entry name" value="RESPONSE REGULATOR RCP1-RELATED"/>
    <property type="match status" value="1"/>
</dbReference>
<evidence type="ECO:0000313" key="4">
    <source>
        <dbReference type="Proteomes" id="UP000064243"/>
    </source>
</evidence>
<dbReference type="EMBL" id="LDUG01000054">
    <property type="protein sequence ID" value="KVW92677.1"/>
    <property type="molecule type" value="Genomic_DNA"/>
</dbReference>
<organism evidence="3 4">
    <name type="scientific">Thiobacillus denitrificans</name>
    <dbReference type="NCBI Taxonomy" id="36861"/>
    <lineage>
        <taxon>Bacteria</taxon>
        <taxon>Pseudomonadati</taxon>
        <taxon>Pseudomonadota</taxon>
        <taxon>Betaproteobacteria</taxon>
        <taxon>Nitrosomonadales</taxon>
        <taxon>Thiobacillaceae</taxon>
        <taxon>Thiobacillus</taxon>
    </lineage>
</organism>
<feature type="modified residue" description="4-aspartylphosphate" evidence="1">
    <location>
        <position position="66"/>
    </location>
</feature>
<keyword evidence="1" id="KW-0597">Phosphoprotein</keyword>
<keyword evidence="4" id="KW-1185">Reference proteome</keyword>
<dbReference type="OrthoDB" id="9793549at2"/>
<evidence type="ECO:0000256" key="1">
    <source>
        <dbReference type="PROSITE-ProRule" id="PRU00169"/>
    </source>
</evidence>
<dbReference type="InterPro" id="IPR052893">
    <property type="entry name" value="TCS_response_regulator"/>
</dbReference>